<dbReference type="InterPro" id="IPR033704">
    <property type="entry name" value="dUTPase_trimeric"/>
</dbReference>
<evidence type="ECO:0000256" key="1">
    <source>
        <dbReference type="ARBA" id="ARBA00022801"/>
    </source>
</evidence>
<dbReference type="GeneID" id="77948320"/>
<dbReference type="RefSeq" id="YP_010672050.1">
    <property type="nucleotide sequence ID" value="NC_070974.1"/>
</dbReference>
<dbReference type="EMBL" id="MG873442">
    <property type="protein sequence ID" value="AVJ48201.1"/>
    <property type="molecule type" value="Genomic_DNA"/>
</dbReference>
<proteinExistence type="predicted"/>
<dbReference type="NCBIfam" id="TIGR02274">
    <property type="entry name" value="dCTP_deam"/>
    <property type="match status" value="1"/>
</dbReference>
<keyword evidence="1 3" id="KW-0378">Hydrolase</keyword>
<dbReference type="EC" id="3.5.4.13" evidence="3"/>
<dbReference type="KEGG" id="vg:77948320"/>
<dbReference type="Pfam" id="PF22769">
    <property type="entry name" value="DCD"/>
    <property type="match status" value="1"/>
</dbReference>
<dbReference type="SUPFAM" id="SSF51283">
    <property type="entry name" value="dUTPase-like"/>
    <property type="match status" value="1"/>
</dbReference>
<keyword evidence="2" id="KW-0546">Nucleotide metabolism</keyword>
<evidence type="ECO:0000313" key="3">
    <source>
        <dbReference type="EMBL" id="AVJ48201.1"/>
    </source>
</evidence>
<sequence>MLLSAPQLHQLIDDGVIDALHENVNSASIDVRIGNEILIEAPADGRAPGIGLFHAVHEEPVDISAKQSPTFHKVTIPEEGIVIEPGQCFLAHTVETFNLPDTISGQFIERSTVARCFLEHMQAGWADAGWHGAQLTLEFKNMNEYHRLLIKPGMRIGQMVFFQHETVGEDSYAVKGNYNKQRGATKAYAGEGHTE</sequence>
<dbReference type="Gene3D" id="2.70.40.10">
    <property type="match status" value="1"/>
</dbReference>
<organism evidence="3 4">
    <name type="scientific">Salmonella phage SE131</name>
    <dbReference type="NCBI Taxonomy" id="2081631"/>
    <lineage>
        <taxon>Viruses</taxon>
        <taxon>Duplodnaviria</taxon>
        <taxon>Heunggongvirae</taxon>
        <taxon>Uroviricota</taxon>
        <taxon>Caudoviricetes</taxon>
        <taxon>Grimontviridae</taxon>
        <taxon>Moazamivirus</taxon>
        <taxon>Moazamivirus SE131</taxon>
    </lineage>
</organism>
<name>A0A2P1CAI3_9CAUD</name>
<keyword evidence="4" id="KW-1185">Reference proteome</keyword>
<dbReference type="PANTHER" id="PTHR42680">
    <property type="entry name" value="DCTP DEAMINASE"/>
    <property type="match status" value="1"/>
</dbReference>
<protein>
    <submittedName>
        <fullName evidence="3">Deoxycytidine triphosphate deaminase</fullName>
        <ecNumber evidence="3">3.5.4.13</ecNumber>
    </submittedName>
</protein>
<evidence type="ECO:0000313" key="4">
    <source>
        <dbReference type="Proteomes" id="UP000240649"/>
    </source>
</evidence>
<dbReference type="InterPro" id="IPR036157">
    <property type="entry name" value="dUTPase-like_sf"/>
</dbReference>
<dbReference type="InterPro" id="IPR011962">
    <property type="entry name" value="dCTP_deaminase"/>
</dbReference>
<dbReference type="PANTHER" id="PTHR42680:SF3">
    <property type="entry name" value="DCTP DEAMINASE"/>
    <property type="match status" value="1"/>
</dbReference>
<dbReference type="CDD" id="cd07557">
    <property type="entry name" value="trimeric_dUTPase"/>
    <property type="match status" value="1"/>
</dbReference>
<reference evidence="3 4" key="1">
    <citation type="submission" date="2018-01" db="EMBL/GenBank/DDBJ databases">
        <title>Draft Genome Sequence of Salmonella Enteritidis Phage SE131.</title>
        <authorList>
            <person name="Kim Y."/>
            <person name="Han B.K."/>
            <person name="Kim H."/>
            <person name="Kim D."/>
        </authorList>
    </citation>
    <scope>NUCLEOTIDE SEQUENCE [LARGE SCALE GENOMIC DNA]</scope>
</reference>
<dbReference type="GO" id="GO:0006229">
    <property type="term" value="P:dUTP biosynthetic process"/>
    <property type="evidence" value="ECO:0007669"/>
    <property type="project" value="InterPro"/>
</dbReference>
<accession>A0A2P1CAI3</accession>
<dbReference type="GO" id="GO:0008829">
    <property type="term" value="F:dCTP deaminase activity"/>
    <property type="evidence" value="ECO:0007669"/>
    <property type="project" value="UniProtKB-EC"/>
</dbReference>
<evidence type="ECO:0000256" key="2">
    <source>
        <dbReference type="ARBA" id="ARBA00023080"/>
    </source>
</evidence>
<dbReference type="Proteomes" id="UP000240649">
    <property type="component" value="Segment"/>
</dbReference>